<proteinExistence type="predicted"/>
<evidence type="ECO:0000256" key="1">
    <source>
        <dbReference type="SAM" id="SignalP"/>
    </source>
</evidence>
<name>A0A895YI03_9ACTN</name>
<evidence type="ECO:0000313" key="3">
    <source>
        <dbReference type="Proteomes" id="UP000662857"/>
    </source>
</evidence>
<dbReference type="InterPro" id="IPR015001">
    <property type="entry name" value="DUF1850"/>
</dbReference>
<reference evidence="2" key="1">
    <citation type="submission" date="2021-02" db="EMBL/GenBank/DDBJ databases">
        <title>Natrosporangium hydrolyticum gen. nov., sp. nov, a haloalkaliphilic actinobacterium from a soda solonchak soil.</title>
        <authorList>
            <person name="Sorokin D.Y."/>
            <person name="Khijniak T.V."/>
            <person name="Zakharycheva A.P."/>
            <person name="Boueva O.V."/>
            <person name="Ariskina E.V."/>
            <person name="Hahnke R.L."/>
            <person name="Bunk B."/>
            <person name="Sproer C."/>
            <person name="Schumann P."/>
            <person name="Evtushenko L.I."/>
            <person name="Kublanov I.V."/>
        </authorList>
    </citation>
    <scope>NUCLEOTIDE SEQUENCE</scope>
    <source>
        <strain evidence="2">DSM 106523</strain>
    </source>
</reference>
<keyword evidence="3" id="KW-1185">Reference proteome</keyword>
<dbReference type="Proteomes" id="UP000662857">
    <property type="component" value="Chromosome"/>
</dbReference>
<evidence type="ECO:0000313" key="2">
    <source>
        <dbReference type="EMBL" id="QSB15655.1"/>
    </source>
</evidence>
<sequence>MTRRRVVALVAAASTLVAAAVTGWLLPQRADPIDGLHLQVWDHEREAVAYQRPVVAGETFQLRHTHSVTRRPVVETFSITGAAGIGLEELWFDEFGPNLPAGPEQIGSVTTTFHRESDGFRVEHHGRLLPTVPLRVGSASVDHVLTFLDGADLRLLEIARAGAYVELRVTGG</sequence>
<feature type="chain" id="PRO_5039644673" evidence="1">
    <location>
        <begin position="20"/>
        <end position="172"/>
    </location>
</feature>
<accession>A0A895YI03</accession>
<keyword evidence="1" id="KW-0732">Signal</keyword>
<dbReference type="KEGG" id="nhy:JQS43_04725"/>
<feature type="signal peptide" evidence="1">
    <location>
        <begin position="1"/>
        <end position="19"/>
    </location>
</feature>
<dbReference type="EMBL" id="CP070499">
    <property type="protein sequence ID" value="QSB15655.1"/>
    <property type="molecule type" value="Genomic_DNA"/>
</dbReference>
<dbReference type="RefSeq" id="WP_239677837.1">
    <property type="nucleotide sequence ID" value="NZ_CP070499.1"/>
</dbReference>
<dbReference type="Pfam" id="PF08905">
    <property type="entry name" value="DUF1850"/>
    <property type="match status" value="1"/>
</dbReference>
<organism evidence="2 3">
    <name type="scientific">Natronosporangium hydrolyticum</name>
    <dbReference type="NCBI Taxonomy" id="2811111"/>
    <lineage>
        <taxon>Bacteria</taxon>
        <taxon>Bacillati</taxon>
        <taxon>Actinomycetota</taxon>
        <taxon>Actinomycetes</taxon>
        <taxon>Micromonosporales</taxon>
        <taxon>Micromonosporaceae</taxon>
        <taxon>Natronosporangium</taxon>
    </lineage>
</organism>
<protein>
    <submittedName>
        <fullName evidence="2">DUF1850 domain-containing protein</fullName>
    </submittedName>
</protein>
<dbReference type="AlphaFoldDB" id="A0A895YI03"/>
<gene>
    <name evidence="2" type="ORF">JQS43_04725</name>
</gene>